<dbReference type="Proteomes" id="UP000663829">
    <property type="component" value="Unassembled WGS sequence"/>
</dbReference>
<dbReference type="InterPro" id="IPR016181">
    <property type="entry name" value="Acyl_CoA_acyltransferase"/>
</dbReference>
<comment type="caution">
    <text evidence="13">The sequence shown here is derived from an EMBL/GenBank/DDBJ whole genome shotgun (WGS) entry which is preliminary data.</text>
</comment>
<evidence type="ECO:0000256" key="11">
    <source>
        <dbReference type="ARBA" id="ARBA00049454"/>
    </source>
</evidence>
<evidence type="ECO:0000256" key="7">
    <source>
        <dbReference type="ARBA" id="ARBA00048618"/>
    </source>
</evidence>
<protein>
    <recommendedName>
        <fullName evidence="3">N-terminal methionine N(alpha)-acetyltransferase NatE</fullName>
        <ecNumber evidence="3">2.3.1.258</ecNumber>
    </recommendedName>
</protein>
<evidence type="ECO:0000256" key="3">
    <source>
        <dbReference type="ARBA" id="ARBA00039121"/>
    </source>
</evidence>
<comment type="catalytic activity">
    <reaction evidence="8">
        <text>N-terminal L-methionyl-L-valyl-[protein] + acetyl-CoA = N-terminal N(alpha)-acetyl-L-methionyl-L-valyl-[protein] + CoA + H(+)</text>
        <dbReference type="Rhea" id="RHEA:50572"/>
        <dbReference type="Rhea" id="RHEA-COMP:12730"/>
        <dbReference type="Rhea" id="RHEA-COMP:12731"/>
        <dbReference type="ChEBI" id="CHEBI:15378"/>
        <dbReference type="ChEBI" id="CHEBI:57287"/>
        <dbReference type="ChEBI" id="CHEBI:57288"/>
        <dbReference type="ChEBI" id="CHEBI:133402"/>
        <dbReference type="ChEBI" id="CHEBI:133403"/>
        <dbReference type="EC" id="2.3.1.258"/>
    </reaction>
</comment>
<name>A0A814I0J9_9BILA</name>
<evidence type="ECO:0000313" key="15">
    <source>
        <dbReference type="Proteomes" id="UP000663829"/>
    </source>
</evidence>
<comment type="catalytic activity">
    <reaction evidence="5">
        <text>N-terminal L-methionyl-L-tyrosyl-[protein] + acetyl-CoA = N-terminal N(alpha)-acetyl-L-methionyl-L-tyrosyl-[protein] + CoA + H(+)</text>
        <dbReference type="Rhea" id="RHEA:50532"/>
        <dbReference type="Rhea" id="RHEA-COMP:12717"/>
        <dbReference type="Rhea" id="RHEA-COMP:12718"/>
        <dbReference type="ChEBI" id="CHEBI:15378"/>
        <dbReference type="ChEBI" id="CHEBI:57287"/>
        <dbReference type="ChEBI" id="CHEBI:57288"/>
        <dbReference type="ChEBI" id="CHEBI:133384"/>
        <dbReference type="ChEBI" id="CHEBI:133385"/>
        <dbReference type="EC" id="2.3.1.258"/>
    </reaction>
</comment>
<comment type="catalytic activity">
    <reaction evidence="6">
        <text>N-terminal L-methionyl-L-phenylalanyl-[protein] + acetyl-CoA = N-terminal N(alpha)-acetyl-L-methionyl-L-phenylalanyl-[protein] + CoA + H(+)</text>
        <dbReference type="Rhea" id="RHEA:50528"/>
        <dbReference type="Rhea" id="RHEA-COMP:12715"/>
        <dbReference type="Rhea" id="RHEA-COMP:12716"/>
        <dbReference type="ChEBI" id="CHEBI:15378"/>
        <dbReference type="ChEBI" id="CHEBI:57287"/>
        <dbReference type="ChEBI" id="CHEBI:57288"/>
        <dbReference type="ChEBI" id="CHEBI:133382"/>
        <dbReference type="ChEBI" id="CHEBI:133383"/>
        <dbReference type="EC" id="2.3.1.258"/>
    </reaction>
</comment>
<gene>
    <name evidence="13" type="ORF">GPM918_LOCUS14600</name>
    <name evidence="14" type="ORF">SRO942_LOCUS14605</name>
</gene>
<organism evidence="13 15">
    <name type="scientific">Didymodactylos carnosus</name>
    <dbReference type="NCBI Taxonomy" id="1234261"/>
    <lineage>
        <taxon>Eukaryota</taxon>
        <taxon>Metazoa</taxon>
        <taxon>Spiralia</taxon>
        <taxon>Gnathifera</taxon>
        <taxon>Rotifera</taxon>
        <taxon>Eurotatoria</taxon>
        <taxon>Bdelloidea</taxon>
        <taxon>Philodinida</taxon>
        <taxon>Philodinidae</taxon>
        <taxon>Didymodactylos</taxon>
    </lineage>
</organism>
<dbReference type="Pfam" id="PF00583">
    <property type="entry name" value="Acetyltransf_1"/>
    <property type="match status" value="1"/>
</dbReference>
<dbReference type="PANTHER" id="PTHR42919">
    <property type="entry name" value="N-ALPHA-ACETYLTRANSFERASE"/>
    <property type="match status" value="1"/>
</dbReference>
<evidence type="ECO:0000313" key="13">
    <source>
        <dbReference type="EMBL" id="CAF1017534.1"/>
    </source>
</evidence>
<dbReference type="CDD" id="cd04301">
    <property type="entry name" value="NAT_SF"/>
    <property type="match status" value="1"/>
</dbReference>
<comment type="catalytic activity">
    <reaction evidence="10">
        <text>N-terminal L-methionyl-L-leucyl-[protein] + acetyl-CoA = N-terminal N(alpha)-acetyl-L-methionyl-L-leucyl-[protein] + CoA + H(+)</text>
        <dbReference type="Rhea" id="RHEA:50520"/>
        <dbReference type="Rhea" id="RHEA-COMP:12711"/>
        <dbReference type="Rhea" id="RHEA-COMP:12712"/>
        <dbReference type="ChEBI" id="CHEBI:15378"/>
        <dbReference type="ChEBI" id="CHEBI:57287"/>
        <dbReference type="ChEBI" id="CHEBI:57288"/>
        <dbReference type="ChEBI" id="CHEBI:133377"/>
        <dbReference type="ChEBI" id="CHEBI:133378"/>
        <dbReference type="EC" id="2.3.1.258"/>
    </reaction>
</comment>
<dbReference type="OrthoDB" id="41532at2759"/>
<proteinExistence type="predicted"/>
<dbReference type="InterPro" id="IPR000182">
    <property type="entry name" value="GNAT_dom"/>
</dbReference>
<dbReference type="PANTHER" id="PTHR42919:SF8">
    <property type="entry name" value="N-ALPHA-ACETYLTRANSFERASE 50"/>
    <property type="match status" value="1"/>
</dbReference>
<keyword evidence="1" id="KW-0808">Transferase</keyword>
<dbReference type="EMBL" id="CAJNOQ010003542">
    <property type="protein sequence ID" value="CAF1017534.1"/>
    <property type="molecule type" value="Genomic_DNA"/>
</dbReference>
<comment type="catalytic activity">
    <reaction evidence="9">
        <text>N-terminal L-methionyl-L-alanyl-[protein] + acetyl-CoA = N-terminal N(alpha)-acetyl-L-methionyl-L-alanyl-[protein] + CoA + H(+)</text>
        <dbReference type="Rhea" id="RHEA:50564"/>
        <dbReference type="Rhea" id="RHEA-COMP:12726"/>
        <dbReference type="Rhea" id="RHEA-COMP:12727"/>
        <dbReference type="ChEBI" id="CHEBI:15378"/>
        <dbReference type="ChEBI" id="CHEBI:57287"/>
        <dbReference type="ChEBI" id="CHEBI:57288"/>
        <dbReference type="ChEBI" id="CHEBI:133398"/>
        <dbReference type="ChEBI" id="CHEBI:133399"/>
        <dbReference type="EC" id="2.3.1.258"/>
    </reaction>
</comment>
<keyword evidence="15" id="KW-1185">Reference proteome</keyword>
<dbReference type="EMBL" id="CAJOBC010003544">
    <property type="protein sequence ID" value="CAF3789112.1"/>
    <property type="molecule type" value="Genomic_DNA"/>
</dbReference>
<dbReference type="Gene3D" id="3.40.630.30">
    <property type="match status" value="1"/>
</dbReference>
<evidence type="ECO:0000256" key="5">
    <source>
        <dbReference type="ARBA" id="ARBA00048335"/>
    </source>
</evidence>
<evidence type="ECO:0000256" key="9">
    <source>
        <dbReference type="ARBA" id="ARBA00049002"/>
    </source>
</evidence>
<keyword evidence="2" id="KW-0012">Acyltransferase</keyword>
<accession>A0A814I0J9</accession>
<feature type="domain" description="N-acetyltransferase" evidence="12">
    <location>
        <begin position="31"/>
        <end position="190"/>
    </location>
</feature>
<evidence type="ECO:0000256" key="10">
    <source>
        <dbReference type="ARBA" id="ARBA00049103"/>
    </source>
</evidence>
<dbReference type="AlphaFoldDB" id="A0A814I0J9"/>
<evidence type="ECO:0000256" key="4">
    <source>
        <dbReference type="ARBA" id="ARBA00048251"/>
    </source>
</evidence>
<evidence type="ECO:0000256" key="2">
    <source>
        <dbReference type="ARBA" id="ARBA00023315"/>
    </source>
</evidence>
<dbReference type="InterPro" id="IPR051556">
    <property type="entry name" value="N-term/lysine_N-AcTrnsfr"/>
</dbReference>
<dbReference type="Proteomes" id="UP000681722">
    <property type="component" value="Unassembled WGS sequence"/>
</dbReference>
<dbReference type="PROSITE" id="PS51186">
    <property type="entry name" value="GNAT"/>
    <property type="match status" value="1"/>
</dbReference>
<dbReference type="GO" id="GO:0120518">
    <property type="term" value="F:protein N-terminal-methionine acetyltransferase activity"/>
    <property type="evidence" value="ECO:0007669"/>
    <property type="project" value="UniProtKB-EC"/>
</dbReference>
<evidence type="ECO:0000256" key="6">
    <source>
        <dbReference type="ARBA" id="ARBA00048490"/>
    </source>
</evidence>
<dbReference type="SUPFAM" id="SSF55729">
    <property type="entry name" value="Acyl-CoA N-acyltransferases (Nat)"/>
    <property type="match status" value="1"/>
</dbReference>
<reference evidence="13" key="1">
    <citation type="submission" date="2021-02" db="EMBL/GenBank/DDBJ databases">
        <authorList>
            <person name="Nowell W R."/>
        </authorList>
    </citation>
    <scope>NUCLEOTIDE SEQUENCE</scope>
</reference>
<comment type="catalytic activity">
    <reaction evidence="11">
        <text>N-terminal L-methionyl-L-threonyl-[protein] + acetyl-CoA = N-terminal N(alpha)-acetyl-L-methionyl-L-threonyl-[protein] + CoA + H(+)</text>
        <dbReference type="Rhea" id="RHEA:50576"/>
        <dbReference type="Rhea" id="RHEA-COMP:12732"/>
        <dbReference type="Rhea" id="RHEA-COMP:12733"/>
        <dbReference type="ChEBI" id="CHEBI:15378"/>
        <dbReference type="ChEBI" id="CHEBI:57287"/>
        <dbReference type="ChEBI" id="CHEBI:57288"/>
        <dbReference type="ChEBI" id="CHEBI:133404"/>
        <dbReference type="ChEBI" id="CHEBI:133405"/>
        <dbReference type="EC" id="2.3.1.258"/>
    </reaction>
</comment>
<comment type="catalytic activity">
    <reaction evidence="4">
        <text>N-terminal L-methionyl-L-seryl-[protein] + acetyl-CoA = N-terminal N(alpha)-acetyl-L-methionyl-L-seryl-[protein] + CoA + H(+)</text>
        <dbReference type="Rhea" id="RHEA:50568"/>
        <dbReference type="Rhea" id="RHEA-COMP:12728"/>
        <dbReference type="Rhea" id="RHEA-COMP:12729"/>
        <dbReference type="ChEBI" id="CHEBI:15378"/>
        <dbReference type="ChEBI" id="CHEBI:57287"/>
        <dbReference type="ChEBI" id="CHEBI:57288"/>
        <dbReference type="ChEBI" id="CHEBI:133400"/>
        <dbReference type="ChEBI" id="CHEBI:133401"/>
        <dbReference type="EC" id="2.3.1.258"/>
    </reaction>
</comment>
<evidence type="ECO:0000259" key="12">
    <source>
        <dbReference type="PROSITE" id="PS51186"/>
    </source>
</evidence>
<evidence type="ECO:0000256" key="8">
    <source>
        <dbReference type="ARBA" id="ARBA00048799"/>
    </source>
</evidence>
<dbReference type="EC" id="2.3.1.258" evidence="3"/>
<comment type="catalytic activity">
    <reaction evidence="7">
        <text>N-terminal L-methionyl-L-lysyl-[protein] + acetyl-CoA = N-terminal N(alpha)-acetyl-L-methionyl-L-lysyl-[protein] + CoA + H(+)</text>
        <dbReference type="Rhea" id="RHEA:50580"/>
        <dbReference type="Rhea" id="RHEA-COMP:12734"/>
        <dbReference type="Rhea" id="RHEA-COMP:12735"/>
        <dbReference type="ChEBI" id="CHEBI:15378"/>
        <dbReference type="ChEBI" id="CHEBI:57287"/>
        <dbReference type="ChEBI" id="CHEBI:57288"/>
        <dbReference type="ChEBI" id="CHEBI:133406"/>
        <dbReference type="ChEBI" id="CHEBI:133407"/>
        <dbReference type="EC" id="2.3.1.258"/>
    </reaction>
</comment>
<evidence type="ECO:0000256" key="1">
    <source>
        <dbReference type="ARBA" id="ARBA00022679"/>
    </source>
</evidence>
<sequence>MIVSQNMSQFATHATHYFLVCIVTLFASAKSHLKPWVTKEDYSHYNQISNNFLQQSFATDISFEDPLQNCPIMYNAFILDRTNNKDEISAILMAQYQNDNNENTYYVCYLSTLKDYLRQGLASYLLNQIISEAIEKRIDYVTLHVNIENRPALNLYRKCGFRCVRYMTGYYANDKRYRNSDGYLMIINTKHVKDKYQVCKDYHAVFLPPEVEIKYEKKCIHSRFDYEEKDENLFDDVKDIMFD</sequence>
<evidence type="ECO:0000313" key="14">
    <source>
        <dbReference type="EMBL" id="CAF3789112.1"/>
    </source>
</evidence>